<dbReference type="RefSeq" id="XP_034012955.1">
    <property type="nucleotide sequence ID" value="XM_034154893.1"/>
</dbReference>
<sequence>MTELPLSAVAERKTRRAHKNSRDGCPECKRRRIKCMEELPSCQNCIRKGIRCGYLDMGAVKIQALRDKHALRRRQENRELASILSPAPSASGASGSANTSTLSATATGGSTSANTSTSGATHATSAPSSAPSSTSGAATPGAVNAYVPIPVPLYDTTSVPTPPEPARSSPEWYARIGSPMAVYLNPPASDGDSHIYPPAMPELPELPPPPPHSAPSTTTSVPQQAPVSTPPSGPPLLHAITTTAQFRPHRKLARRLKLDSVKVADPFHPSLARFITIHENYEAVWSNKYRDLYWRILYEVASKLEVYWTFFMDRSLNVLLNECNYFVASKLPNDDGRTSHFTSTDLKFLLKRSYIYYGRLIRTLRTSIDHLHIEYPTKISLFAAWSTFLHPHSQHEVLQTMYGGTILLATKIATESPTLDAITPTIRTMIQLLYTRGSESMIPDYPVTLFHSLRDVFYGLRAWLEDRDYVVGGAQVPRYQQVKFAGLIRFADEFADDTFPALRYLDAHYRPRIPSGYRDPGSLLVVSAKLLFATCVRWFQIFANESLSVGSRMPLISRILYLCFTATARALATVVPTLPAILLVEPFNLMAAETEFNARAYEVTPDKLAPDEFDFLHFITTKLSRVITYLKMRNDSYLYTTSSLPVPPVDGLFNVIRNVDHNTDKCAYTDITYVQAPKVYGGEELPWHPDHSRCRLTIDHYPFIKDAAVKYGWHHLVEAEIARSNAAAVHSPNVFDWDSGLYADDFDARELVRLYCAQCHRELTQSMTLDALRQRVAAMNISRAAMDPAPL</sequence>
<feature type="compositionally biased region" description="Polar residues" evidence="1">
    <location>
        <begin position="217"/>
        <end position="227"/>
    </location>
</feature>
<feature type="region of interest" description="Disordered" evidence="1">
    <location>
        <begin position="1"/>
        <end position="23"/>
    </location>
</feature>
<dbReference type="GO" id="GO:0008270">
    <property type="term" value="F:zinc ion binding"/>
    <property type="evidence" value="ECO:0007669"/>
    <property type="project" value="InterPro"/>
</dbReference>
<dbReference type="PROSITE" id="PS50048">
    <property type="entry name" value="ZN2_CY6_FUNGAL_2"/>
    <property type="match status" value="1"/>
</dbReference>
<feature type="region of interest" description="Disordered" evidence="1">
    <location>
        <begin position="192"/>
        <end position="234"/>
    </location>
</feature>
<dbReference type="VEuPathDB" id="FungiDB:DIURU_002261"/>
<evidence type="ECO:0000313" key="3">
    <source>
        <dbReference type="EMBL" id="KAA8903749.1"/>
    </source>
</evidence>
<name>A0A642UR35_DIURU</name>
<feature type="domain" description="Zn(2)-C6 fungal-type" evidence="2">
    <location>
        <begin position="24"/>
        <end position="54"/>
    </location>
</feature>
<dbReference type="EMBL" id="SWFT01000066">
    <property type="protein sequence ID" value="KAA8903749.1"/>
    <property type="molecule type" value="Genomic_DNA"/>
</dbReference>
<dbReference type="InterPro" id="IPR036864">
    <property type="entry name" value="Zn2-C6_fun-type_DNA-bd_sf"/>
</dbReference>
<feature type="compositionally biased region" description="Low complexity" evidence="1">
    <location>
        <begin position="81"/>
        <end position="138"/>
    </location>
</feature>
<dbReference type="GeneID" id="54780912"/>
<keyword evidence="4" id="KW-1185">Reference proteome</keyword>
<organism evidence="3 4">
    <name type="scientific">Diutina rugosa</name>
    <name type="common">Yeast</name>
    <name type="synonym">Candida rugosa</name>
    <dbReference type="NCBI Taxonomy" id="5481"/>
    <lineage>
        <taxon>Eukaryota</taxon>
        <taxon>Fungi</taxon>
        <taxon>Dikarya</taxon>
        <taxon>Ascomycota</taxon>
        <taxon>Saccharomycotina</taxon>
        <taxon>Pichiomycetes</taxon>
        <taxon>Debaryomycetaceae</taxon>
        <taxon>Diutina</taxon>
    </lineage>
</organism>
<dbReference type="AlphaFoldDB" id="A0A642UR35"/>
<proteinExistence type="predicted"/>
<dbReference type="Pfam" id="PF00172">
    <property type="entry name" value="Zn_clus"/>
    <property type="match status" value="1"/>
</dbReference>
<reference evidence="3 4" key="1">
    <citation type="submission" date="2019-07" db="EMBL/GenBank/DDBJ databases">
        <title>Genome assembly of two rare yeast pathogens: Diutina rugosa and Trichomonascus ciferrii.</title>
        <authorList>
            <person name="Mixao V."/>
            <person name="Saus E."/>
            <person name="Hansen A."/>
            <person name="Lass-Flor C."/>
            <person name="Gabaldon T."/>
        </authorList>
    </citation>
    <scope>NUCLEOTIDE SEQUENCE [LARGE SCALE GENOMIC DNA]</scope>
    <source>
        <strain evidence="3 4">CBS 613</strain>
    </source>
</reference>
<gene>
    <name evidence="3" type="ORF">DIURU_002261</name>
</gene>
<evidence type="ECO:0000313" key="4">
    <source>
        <dbReference type="Proteomes" id="UP000449547"/>
    </source>
</evidence>
<dbReference type="PROSITE" id="PS00463">
    <property type="entry name" value="ZN2_CY6_FUNGAL_1"/>
    <property type="match status" value="1"/>
</dbReference>
<dbReference type="SMART" id="SM00066">
    <property type="entry name" value="GAL4"/>
    <property type="match status" value="1"/>
</dbReference>
<dbReference type="PANTHER" id="PTHR47657">
    <property type="entry name" value="STEROL REGULATORY ELEMENT-BINDING PROTEIN ECM22"/>
    <property type="match status" value="1"/>
</dbReference>
<dbReference type="SUPFAM" id="SSF57701">
    <property type="entry name" value="Zn2/Cys6 DNA-binding domain"/>
    <property type="match status" value="1"/>
</dbReference>
<dbReference type="InterPro" id="IPR001138">
    <property type="entry name" value="Zn2Cys6_DnaBD"/>
</dbReference>
<dbReference type="Proteomes" id="UP000449547">
    <property type="component" value="Unassembled WGS sequence"/>
</dbReference>
<evidence type="ECO:0000259" key="2">
    <source>
        <dbReference type="PROSITE" id="PS50048"/>
    </source>
</evidence>
<feature type="compositionally biased region" description="Pro residues" evidence="1">
    <location>
        <begin position="198"/>
        <end position="213"/>
    </location>
</feature>
<comment type="caution">
    <text evidence="3">The sequence shown here is derived from an EMBL/GenBank/DDBJ whole genome shotgun (WGS) entry which is preliminary data.</text>
</comment>
<accession>A0A642UR35</accession>
<dbReference type="OMA" id="RCGYLDF"/>
<protein>
    <recommendedName>
        <fullName evidence="2">Zn(2)-C6 fungal-type domain-containing protein</fullName>
    </recommendedName>
</protein>
<dbReference type="Gene3D" id="4.10.240.10">
    <property type="entry name" value="Zn(2)-C6 fungal-type DNA-binding domain"/>
    <property type="match status" value="1"/>
</dbReference>
<dbReference type="OrthoDB" id="25921at2759"/>
<dbReference type="CDD" id="cd00067">
    <property type="entry name" value="GAL4"/>
    <property type="match status" value="1"/>
</dbReference>
<dbReference type="GO" id="GO:0000981">
    <property type="term" value="F:DNA-binding transcription factor activity, RNA polymerase II-specific"/>
    <property type="evidence" value="ECO:0007669"/>
    <property type="project" value="InterPro"/>
</dbReference>
<feature type="region of interest" description="Disordered" evidence="1">
    <location>
        <begin position="80"/>
        <end position="138"/>
    </location>
</feature>
<dbReference type="PANTHER" id="PTHR47657:SF7">
    <property type="entry name" value="STEROL REGULATORY ELEMENT-BINDING PROTEIN ECM22"/>
    <property type="match status" value="1"/>
</dbReference>
<dbReference type="InterPro" id="IPR052400">
    <property type="entry name" value="Zn2-C6_fungal_TF"/>
</dbReference>
<evidence type="ECO:0000256" key="1">
    <source>
        <dbReference type="SAM" id="MobiDB-lite"/>
    </source>
</evidence>